<keyword evidence="1" id="KW-0812">Transmembrane</keyword>
<evidence type="ECO:0000313" key="3">
    <source>
        <dbReference type="Proteomes" id="UP000683507"/>
    </source>
</evidence>
<name>A0A916NEC4_9FLAO</name>
<dbReference type="PANTHER" id="PTHR39419">
    <property type="entry name" value="SLL0814 PROTEIN"/>
    <property type="match status" value="1"/>
</dbReference>
<feature type="transmembrane region" description="Helical" evidence="1">
    <location>
        <begin position="102"/>
        <end position="123"/>
    </location>
</feature>
<dbReference type="Proteomes" id="UP000683507">
    <property type="component" value="Chromosome"/>
</dbReference>
<evidence type="ECO:0008006" key="4">
    <source>
        <dbReference type="Google" id="ProtNLM"/>
    </source>
</evidence>
<accession>A0A916NEC4</accession>
<dbReference type="PANTHER" id="PTHR39419:SF1">
    <property type="entry name" value="SLL0814 PROTEIN"/>
    <property type="match status" value="1"/>
</dbReference>
<gene>
    <name evidence="2" type="ORF">CRYO30217_03157</name>
</gene>
<protein>
    <recommendedName>
        <fullName evidence="4">Carotenoid biosynthesis protein</fullName>
    </recommendedName>
</protein>
<dbReference type="InterPro" id="IPR007354">
    <property type="entry name" value="CruF-like"/>
</dbReference>
<dbReference type="EMBL" id="OU015584">
    <property type="protein sequence ID" value="CAG5086522.1"/>
    <property type="molecule type" value="Genomic_DNA"/>
</dbReference>
<dbReference type="Pfam" id="PF04240">
    <property type="entry name" value="Caroten_synth"/>
    <property type="match status" value="1"/>
</dbReference>
<feature type="transmembrane region" description="Helical" evidence="1">
    <location>
        <begin position="62"/>
        <end position="82"/>
    </location>
</feature>
<keyword evidence="3" id="KW-1185">Reference proteome</keyword>
<sequence length="214" mass="24301">MLQQLVKYKFEISLLLLVIFYGVGLTGMLVSDNPQQFAQLSWLNLIISAVVLFANHENWKTITVLGIAAVAILGFFIEVLGVKTGEIFGVYSYGNSLGVKVLDVPLVIGLNWAMLCYFSVYTFSRWFKKWYVVPFFAAVSLVLLDFIIEPVAVKLDFWSWSNPEIPIQNYVAWFVLAAVFNKVIMLTKAEGDNKVAIYLFIIQMIFFTTLRIAI</sequence>
<evidence type="ECO:0000256" key="1">
    <source>
        <dbReference type="SAM" id="Phobius"/>
    </source>
</evidence>
<dbReference type="AlphaFoldDB" id="A0A916NEC4"/>
<evidence type="ECO:0000313" key="2">
    <source>
        <dbReference type="EMBL" id="CAG5086522.1"/>
    </source>
</evidence>
<proteinExistence type="predicted"/>
<organism evidence="2 3">
    <name type="scientific">Parvicella tangerina</name>
    <dbReference type="NCBI Taxonomy" id="2829795"/>
    <lineage>
        <taxon>Bacteria</taxon>
        <taxon>Pseudomonadati</taxon>
        <taxon>Bacteroidota</taxon>
        <taxon>Flavobacteriia</taxon>
        <taxon>Flavobacteriales</taxon>
        <taxon>Parvicellaceae</taxon>
        <taxon>Parvicella</taxon>
    </lineage>
</organism>
<reference evidence="2" key="1">
    <citation type="submission" date="2021-04" db="EMBL/GenBank/DDBJ databases">
        <authorList>
            <person name="Rodrigo-Torres L."/>
            <person name="Arahal R. D."/>
            <person name="Lucena T."/>
        </authorList>
    </citation>
    <scope>NUCLEOTIDE SEQUENCE</scope>
    <source>
        <strain evidence="2">AS29M-1</strain>
    </source>
</reference>
<feature type="transmembrane region" description="Helical" evidence="1">
    <location>
        <begin position="196"/>
        <end position="213"/>
    </location>
</feature>
<keyword evidence="1" id="KW-1133">Transmembrane helix</keyword>
<dbReference type="RefSeq" id="WP_258543345.1">
    <property type="nucleotide sequence ID" value="NZ_OU015584.1"/>
</dbReference>
<feature type="transmembrane region" description="Helical" evidence="1">
    <location>
        <begin position="167"/>
        <end position="184"/>
    </location>
</feature>
<feature type="transmembrane region" description="Helical" evidence="1">
    <location>
        <begin position="130"/>
        <end position="147"/>
    </location>
</feature>
<keyword evidence="1" id="KW-0472">Membrane</keyword>
<feature type="transmembrane region" description="Helical" evidence="1">
    <location>
        <begin position="37"/>
        <end position="55"/>
    </location>
</feature>
<dbReference type="KEGG" id="ptan:CRYO30217_03157"/>
<feature type="transmembrane region" description="Helical" evidence="1">
    <location>
        <begin position="12"/>
        <end position="31"/>
    </location>
</feature>